<sequence length="96" mass="10733">MNTLVDSAIAATYENGYIIVRMESGVEIKFPVSKNKRLAQGTNQQLNNIEISPYGLHWPDIDEDLSFRGLFEGDYGQYVGSRISRCSGYGQVTPLQ</sequence>
<dbReference type="Gene3D" id="3.30.2020.40">
    <property type="entry name" value="Uncharacterised protein PF10387, DUF2442"/>
    <property type="match status" value="1"/>
</dbReference>
<dbReference type="Pfam" id="PF10387">
    <property type="entry name" value="DUF2442"/>
    <property type="match status" value="1"/>
</dbReference>
<reference evidence="1 2" key="1">
    <citation type="submission" date="2017-09" db="EMBL/GenBank/DDBJ databases">
        <title>Depth-based differentiation of microbial function through sediment-hosted aquifers and enrichment of novel symbionts in the deep terrestrial subsurface.</title>
        <authorList>
            <person name="Probst A.J."/>
            <person name="Ladd B."/>
            <person name="Jarett J.K."/>
            <person name="Geller-Mcgrath D.E."/>
            <person name="Sieber C.M."/>
            <person name="Emerson J.B."/>
            <person name="Anantharaman K."/>
            <person name="Thomas B.C."/>
            <person name="Malmstrom R."/>
            <person name="Stieglmeier M."/>
            <person name="Klingl A."/>
            <person name="Woyke T."/>
            <person name="Ryan C.M."/>
            <person name="Banfield J.F."/>
        </authorList>
    </citation>
    <scope>NUCLEOTIDE SEQUENCE [LARGE SCALE GENOMIC DNA]</scope>
    <source>
        <strain evidence="1">CG23_combo_of_CG06-09_8_20_14_all_40_23</strain>
    </source>
</reference>
<evidence type="ECO:0000313" key="1">
    <source>
        <dbReference type="EMBL" id="PIP41454.1"/>
    </source>
</evidence>
<proteinExistence type="predicted"/>
<name>A0A2H0A7P2_9BACT</name>
<dbReference type="AlphaFoldDB" id="A0A2H0A7P2"/>
<protein>
    <recommendedName>
        <fullName evidence="3">DUF2442 domain-containing protein</fullName>
    </recommendedName>
</protein>
<dbReference type="EMBL" id="PCSH01000061">
    <property type="protein sequence ID" value="PIP41454.1"/>
    <property type="molecule type" value="Genomic_DNA"/>
</dbReference>
<dbReference type="Proteomes" id="UP000231067">
    <property type="component" value="Unassembled WGS sequence"/>
</dbReference>
<accession>A0A2H0A7P2</accession>
<comment type="caution">
    <text evidence="1">The sequence shown here is derived from an EMBL/GenBank/DDBJ whole genome shotgun (WGS) entry which is preliminary data.</text>
</comment>
<organism evidence="1 2">
    <name type="scientific">Candidatus Desantisbacteria bacterium CG23_combo_of_CG06-09_8_20_14_all_40_23</name>
    <dbReference type="NCBI Taxonomy" id="1974550"/>
    <lineage>
        <taxon>Bacteria</taxon>
        <taxon>Candidatus Desantisiibacteriota</taxon>
    </lineage>
</organism>
<gene>
    <name evidence="1" type="ORF">COX18_03285</name>
</gene>
<evidence type="ECO:0008006" key="3">
    <source>
        <dbReference type="Google" id="ProtNLM"/>
    </source>
</evidence>
<evidence type="ECO:0000313" key="2">
    <source>
        <dbReference type="Proteomes" id="UP000231067"/>
    </source>
</evidence>
<dbReference type="InterPro" id="IPR018841">
    <property type="entry name" value="DUF2442"/>
</dbReference>